<feature type="region of interest" description="Disordered" evidence="1">
    <location>
        <begin position="892"/>
        <end position="922"/>
    </location>
</feature>
<evidence type="ECO:0000256" key="1">
    <source>
        <dbReference type="SAM" id="MobiDB-lite"/>
    </source>
</evidence>
<dbReference type="AlphaFoldDB" id="A0AAN8I2D5"/>
<evidence type="ECO:0000313" key="3">
    <source>
        <dbReference type="Proteomes" id="UP001331515"/>
    </source>
</evidence>
<feature type="region of interest" description="Disordered" evidence="1">
    <location>
        <begin position="803"/>
        <end position="850"/>
    </location>
</feature>
<feature type="compositionally biased region" description="Polar residues" evidence="1">
    <location>
        <begin position="905"/>
        <end position="922"/>
    </location>
</feature>
<comment type="caution">
    <text evidence="2">The sequence shown here is derived from an EMBL/GenBank/DDBJ whole genome shotgun (WGS) entry which is preliminary data.</text>
</comment>
<gene>
    <name evidence="2" type="ORF">CgunFtcFv8_027911</name>
</gene>
<dbReference type="Proteomes" id="UP001331515">
    <property type="component" value="Unassembled WGS sequence"/>
</dbReference>
<evidence type="ECO:0000313" key="2">
    <source>
        <dbReference type="EMBL" id="KAK5936113.1"/>
    </source>
</evidence>
<organism evidence="2 3">
    <name type="scientific">Champsocephalus gunnari</name>
    <name type="common">Mackerel icefish</name>
    <dbReference type="NCBI Taxonomy" id="52237"/>
    <lineage>
        <taxon>Eukaryota</taxon>
        <taxon>Metazoa</taxon>
        <taxon>Chordata</taxon>
        <taxon>Craniata</taxon>
        <taxon>Vertebrata</taxon>
        <taxon>Euteleostomi</taxon>
        <taxon>Actinopterygii</taxon>
        <taxon>Neopterygii</taxon>
        <taxon>Teleostei</taxon>
        <taxon>Neoteleostei</taxon>
        <taxon>Acanthomorphata</taxon>
        <taxon>Eupercaria</taxon>
        <taxon>Perciformes</taxon>
        <taxon>Notothenioidei</taxon>
        <taxon>Channichthyidae</taxon>
        <taxon>Champsocephalus</taxon>
    </lineage>
</organism>
<name>A0AAN8I2D5_CHAGU</name>
<accession>A0AAN8I2D5</accession>
<sequence>MDSEFQEVGQDNTSSILVPYSAADDIKAFLIDGTIVTPFNASTVKNSMKVCDYIYDLDGVCIELDRLSAIKAGLHYLHLKNPKGKLVGHYHILKKHFHLRRMSNEGRKAIKKILGLYVSVLDGGYFLNFTIVPEDLNNPDPKVTGLCRYEKCGELLTDVWEAFRGKLKALGPADMARDTVRKNSWKDLSNWNILPQDQEFILNLLDEAIVEANKNYFARIMITITKFGQKQHEPLILSQVADVRAITKVSVHAAVVIAAKDNHTHLLWSRVGLEDQLGHDGTLYSTLSIFEAVNYSSNMDGKPHKWSKKMRNLFTPVNITFLQLYCDAPHNHLKSAFAYKHPVSGCIVTCGLCHKDTNKAMLSRALDYIEHVEEMAKKMVGQIHLRMEVVGLFEKEDGIPSIFVPEEFFRLPAIDHLMSTIPLVLPFLDEANGEGLPTVIRDILEYLGITLRKGFDSHLFVGGFLSSWTTYQAELAVEETLWGHPLSNLDTKWSVSLGTDTISENSLTYMRGFLALAPPNSASVESEPPPLSNWTHDPLQVTRILRVFILGDTLEAAPSLVGAQIIRIFLGDIYKRNDRIPLGAMAGTTPPGKLKGSVHVDKVVEDLATRDSFHAPDTFGRARNMCMKRGIDITECLMLGFLELKLKFFPAFTLRDVRKKKILGWNGTDWYELCQRGQASSKRARAAYLTGDVCIEIERRNLSYSRNLEIYRDNGMPWMEPILLRLPPKMEATEELKVLTFLTCVGMLMNNDYVVYEQLKTLVTELPFSQARMQVLKLQSAMMLPKVLGTSIWKLADDIPYRMNKQPAKPKPATKAEKPEEEEPQQPVEDVQGIDLDEEPPTTPTQKSRCLPVTSKRLWSVDELGFIDHKGSLRDAYTSFVKKCQAAGTPVRNMGAFKRRRNRTIAEQQHPSSMAGESNADL</sequence>
<proteinExistence type="predicted"/>
<keyword evidence="3" id="KW-1185">Reference proteome</keyword>
<reference evidence="2 3" key="1">
    <citation type="journal article" date="2023" name="Mol. Biol. Evol.">
        <title>Genomics of Secondarily Temperate Adaptation in the Only Non-Antarctic Icefish.</title>
        <authorList>
            <person name="Rivera-Colon A.G."/>
            <person name="Rayamajhi N."/>
            <person name="Minhas B.F."/>
            <person name="Madrigal G."/>
            <person name="Bilyk K.T."/>
            <person name="Yoon V."/>
            <person name="Hune M."/>
            <person name="Gregory S."/>
            <person name="Cheng C.H.C."/>
            <person name="Catchen J.M."/>
        </authorList>
    </citation>
    <scope>NUCLEOTIDE SEQUENCE [LARGE SCALE GENOMIC DNA]</scope>
    <source>
        <tissue evidence="2">White muscle</tissue>
    </source>
</reference>
<dbReference type="EMBL" id="JAURVH010000857">
    <property type="protein sequence ID" value="KAK5936113.1"/>
    <property type="molecule type" value="Genomic_DNA"/>
</dbReference>
<protein>
    <submittedName>
        <fullName evidence="2">Uncharacterized protein</fullName>
    </submittedName>
</protein>